<protein>
    <submittedName>
        <fullName evidence="1">Uncharacterized protein</fullName>
    </submittedName>
</protein>
<gene>
    <name evidence="1" type="ORF">B0T20DRAFT_358494</name>
</gene>
<reference evidence="1" key="2">
    <citation type="submission" date="2023-07" db="EMBL/GenBank/DDBJ databases">
        <authorList>
            <consortium name="Lawrence Berkeley National Laboratory"/>
            <person name="Haridas S."/>
            <person name="Hensen N."/>
            <person name="Bonometti L."/>
            <person name="Westerberg I."/>
            <person name="Brannstrom I.O."/>
            <person name="Guillou S."/>
            <person name="Cros-Aarteil S."/>
            <person name="Calhoun S."/>
            <person name="Kuo A."/>
            <person name="Mondo S."/>
            <person name="Pangilinan J."/>
            <person name="Riley R."/>
            <person name="LaButti K."/>
            <person name="Andreopoulos B."/>
            <person name="Lipzen A."/>
            <person name="Chen C."/>
            <person name="Yanf M."/>
            <person name="Daum C."/>
            <person name="Ng V."/>
            <person name="Clum A."/>
            <person name="Steindorff A."/>
            <person name="Ohm R."/>
            <person name="Martin F."/>
            <person name="Silar P."/>
            <person name="Natvig D."/>
            <person name="Lalanne C."/>
            <person name="Gautier V."/>
            <person name="Ament-velasquez S.L."/>
            <person name="Kruys A."/>
            <person name="Hutchinson M.I."/>
            <person name="Powell A.J."/>
            <person name="Barry K."/>
            <person name="Miller A.N."/>
            <person name="Grigoriev I.V."/>
            <person name="Debuchy R."/>
            <person name="Gladieux P."/>
            <person name="Thoren M.H."/>
            <person name="Johannesson H."/>
        </authorList>
    </citation>
    <scope>NUCLEOTIDE SEQUENCE</scope>
    <source>
        <strain evidence="1">FGSC 1904</strain>
    </source>
</reference>
<feature type="non-terminal residue" evidence="1">
    <location>
        <position position="151"/>
    </location>
</feature>
<accession>A0AAE0PB95</accession>
<reference evidence="1" key="1">
    <citation type="journal article" date="2023" name="Mol. Phylogenet. Evol.">
        <title>Genome-scale phylogeny and comparative genomics of the fungal order Sordariales.</title>
        <authorList>
            <person name="Hensen N."/>
            <person name="Bonometti L."/>
            <person name="Westerberg I."/>
            <person name="Brannstrom I.O."/>
            <person name="Guillou S."/>
            <person name="Cros-Aarteil S."/>
            <person name="Calhoun S."/>
            <person name="Haridas S."/>
            <person name="Kuo A."/>
            <person name="Mondo S."/>
            <person name="Pangilinan J."/>
            <person name="Riley R."/>
            <person name="LaButti K."/>
            <person name="Andreopoulos B."/>
            <person name="Lipzen A."/>
            <person name="Chen C."/>
            <person name="Yan M."/>
            <person name="Daum C."/>
            <person name="Ng V."/>
            <person name="Clum A."/>
            <person name="Steindorff A."/>
            <person name="Ohm R.A."/>
            <person name="Martin F."/>
            <person name="Silar P."/>
            <person name="Natvig D.O."/>
            <person name="Lalanne C."/>
            <person name="Gautier V."/>
            <person name="Ament-Velasquez S.L."/>
            <person name="Kruys A."/>
            <person name="Hutchinson M.I."/>
            <person name="Powell A.J."/>
            <person name="Barry K."/>
            <person name="Miller A.N."/>
            <person name="Grigoriev I.V."/>
            <person name="Debuchy R."/>
            <person name="Gladieux P."/>
            <person name="Hiltunen Thoren M."/>
            <person name="Johannesson H."/>
        </authorList>
    </citation>
    <scope>NUCLEOTIDE SEQUENCE</scope>
    <source>
        <strain evidence="1">FGSC 1904</strain>
    </source>
</reference>
<proteinExistence type="predicted"/>
<dbReference type="EMBL" id="JAUTDP010000009">
    <property type="protein sequence ID" value="KAK3396703.1"/>
    <property type="molecule type" value="Genomic_DNA"/>
</dbReference>
<sequence length="151" mass="16879">MTKYRTVPQHLLGQGQVVDYNHTLVSTGDLGHAHFVTSWPARPTSRVPVPVPERPLLGPAREMMLQCSFMFESVYGVWRWLGHLARVVQQNALVPMNNTAQAIDEALSPQSVDKNYFLVVYALPDGLRHSLIQGTLAYDYVQGLAVHANEL</sequence>
<comment type="caution">
    <text evidence="1">The sequence shown here is derived from an EMBL/GenBank/DDBJ whole genome shotgun (WGS) entry which is preliminary data.</text>
</comment>
<name>A0AAE0PB95_SORBR</name>
<evidence type="ECO:0000313" key="2">
    <source>
        <dbReference type="Proteomes" id="UP001281003"/>
    </source>
</evidence>
<keyword evidence="2" id="KW-1185">Reference proteome</keyword>
<organism evidence="1 2">
    <name type="scientific">Sordaria brevicollis</name>
    <dbReference type="NCBI Taxonomy" id="83679"/>
    <lineage>
        <taxon>Eukaryota</taxon>
        <taxon>Fungi</taxon>
        <taxon>Dikarya</taxon>
        <taxon>Ascomycota</taxon>
        <taxon>Pezizomycotina</taxon>
        <taxon>Sordariomycetes</taxon>
        <taxon>Sordariomycetidae</taxon>
        <taxon>Sordariales</taxon>
        <taxon>Sordariaceae</taxon>
        <taxon>Sordaria</taxon>
    </lineage>
</organism>
<dbReference type="Proteomes" id="UP001281003">
    <property type="component" value="Unassembled WGS sequence"/>
</dbReference>
<evidence type="ECO:0000313" key="1">
    <source>
        <dbReference type="EMBL" id="KAK3396703.1"/>
    </source>
</evidence>
<dbReference type="AlphaFoldDB" id="A0AAE0PB95"/>